<dbReference type="OrthoDB" id="9822149at2"/>
<comment type="caution">
    <text evidence="1">The sequence shown here is derived from an EMBL/GenBank/DDBJ whole genome shotgun (WGS) entry which is preliminary data.</text>
</comment>
<gene>
    <name evidence="1" type="ORF">SE18_02715</name>
</gene>
<accession>A0A0P6YMD4</accession>
<sequence>MNTFQRWLLAASLISCLVLSFYSYTINHNLEVIEARQRGQIATTGQSLWFSWYFCADKLTWVLRASDRNAQTEVLEYLSNAQLHCEASSQFIYNYNASLNWPIKPWWNLSLGSGNVIGFVQLFDYYSVEISHISSIIEKEGSVSVASRARIQQLYDDLTNFTEEIPESMLQKGDISEIHQAIVDWCGMINDVEAKEAIRLREEQYQDSCK</sequence>
<evidence type="ECO:0000313" key="1">
    <source>
        <dbReference type="EMBL" id="KPL91352.1"/>
    </source>
</evidence>
<dbReference type="AlphaFoldDB" id="A0A0P6YMD4"/>
<dbReference type="Proteomes" id="UP000050277">
    <property type="component" value="Unassembled WGS sequence"/>
</dbReference>
<dbReference type="RefSeq" id="WP_054532881.1">
    <property type="nucleotide sequence ID" value="NZ_LGKP01000006.1"/>
</dbReference>
<dbReference type="EMBL" id="LGKP01000006">
    <property type="protein sequence ID" value="KPL91352.1"/>
    <property type="molecule type" value="Genomic_DNA"/>
</dbReference>
<organism evidence="1 2">
    <name type="scientific">Herpetosiphon geysericola</name>
    <dbReference type="NCBI Taxonomy" id="70996"/>
    <lineage>
        <taxon>Bacteria</taxon>
        <taxon>Bacillati</taxon>
        <taxon>Chloroflexota</taxon>
        <taxon>Chloroflexia</taxon>
        <taxon>Herpetosiphonales</taxon>
        <taxon>Herpetosiphonaceae</taxon>
        <taxon>Herpetosiphon</taxon>
    </lineage>
</organism>
<keyword evidence="2" id="KW-1185">Reference proteome</keyword>
<reference evidence="1 2" key="1">
    <citation type="submission" date="2015-07" db="EMBL/GenBank/DDBJ databases">
        <title>Whole genome sequence of Herpetosiphon geysericola DSM 7119.</title>
        <authorList>
            <person name="Hemp J."/>
            <person name="Ward L.M."/>
            <person name="Pace L.A."/>
            <person name="Fischer W.W."/>
        </authorList>
    </citation>
    <scope>NUCLEOTIDE SEQUENCE [LARGE SCALE GENOMIC DNA]</scope>
    <source>
        <strain evidence="1 2">DSM 7119</strain>
    </source>
</reference>
<name>A0A0P6YMD4_9CHLR</name>
<dbReference type="STRING" id="70996.SE18_02715"/>
<proteinExistence type="predicted"/>
<evidence type="ECO:0000313" key="2">
    <source>
        <dbReference type="Proteomes" id="UP000050277"/>
    </source>
</evidence>
<protein>
    <submittedName>
        <fullName evidence="1">Uncharacterized protein</fullName>
    </submittedName>
</protein>